<sequence length="177" mass="20001">MKVTGPGKTTTSSPSPGCEVGGISDWRFFNMSARNIDLDKMQHFIDRCCKTESECGKCDRARCLIGFAQTALAYARQKNTTRIPRGHELVPQDDLRVYYQEDLINALAEVLHQCQNCRDNHEEECVINVTRRALELALLGENFDYEGSASAYLMQVGRHNPEVGPKLLQAYQSRKND</sequence>
<dbReference type="Proteomes" id="UP000063718">
    <property type="component" value="Unassembled WGS sequence"/>
</dbReference>
<evidence type="ECO:0000313" key="1">
    <source>
        <dbReference type="EMBL" id="GAF26222.1"/>
    </source>
</evidence>
<dbReference type="AlphaFoldDB" id="A0A0S6UF26"/>
<name>A0A0S6UF26_NEOTH</name>
<proteinExistence type="predicted"/>
<protein>
    <submittedName>
        <fullName evidence="1">Undecaprenyl pyrophosphate synthase</fullName>
    </submittedName>
</protein>
<accession>A0A0S6UF26</accession>
<dbReference type="EMBL" id="DF238840">
    <property type="protein sequence ID" value="GAF26222.1"/>
    <property type="molecule type" value="Genomic_DNA"/>
</dbReference>
<organism evidence="1">
    <name type="scientific">Moorella thermoacetica Y72</name>
    <dbReference type="NCBI Taxonomy" id="1325331"/>
    <lineage>
        <taxon>Bacteria</taxon>
        <taxon>Bacillati</taxon>
        <taxon>Bacillota</taxon>
        <taxon>Clostridia</taxon>
        <taxon>Neomoorellales</taxon>
        <taxon>Neomoorellaceae</taxon>
        <taxon>Neomoorella</taxon>
    </lineage>
</organism>
<reference evidence="1" key="1">
    <citation type="journal article" date="2014" name="Gene">
        <title>Genome-guided analysis of transformation efficiency and carbon dioxide assimilation by Moorella thermoacetica Y72.</title>
        <authorList>
            <person name="Tsukahara K."/>
            <person name="Kita A."/>
            <person name="Nakashimada Y."/>
            <person name="Hoshino T."/>
            <person name="Murakami K."/>
        </authorList>
    </citation>
    <scope>NUCLEOTIDE SEQUENCE [LARGE SCALE GENOMIC DNA]</scope>
    <source>
        <strain evidence="1">Y72</strain>
    </source>
</reference>
<gene>
    <name evidence="1" type="ORF">MTY_1561</name>
</gene>